<keyword evidence="4 9" id="KW-1133">Transmembrane helix</keyword>
<feature type="transmembrane region" description="Helical" evidence="9">
    <location>
        <begin position="929"/>
        <end position="947"/>
    </location>
</feature>
<dbReference type="GO" id="GO:0005886">
    <property type="term" value="C:plasma membrane"/>
    <property type="evidence" value="ECO:0007669"/>
    <property type="project" value="TreeGrafter"/>
</dbReference>
<evidence type="ECO:0000256" key="2">
    <source>
        <dbReference type="ARBA" id="ARBA00022448"/>
    </source>
</evidence>
<keyword evidence="2" id="KW-0813">Transport</keyword>
<evidence type="ECO:0000259" key="10">
    <source>
        <dbReference type="Pfam" id="PF00520"/>
    </source>
</evidence>
<dbReference type="InterPro" id="IPR041491">
    <property type="entry name" value="TRPM_SLOG"/>
</dbReference>
<feature type="compositionally biased region" description="Basic and acidic residues" evidence="8">
    <location>
        <begin position="1471"/>
        <end position="1480"/>
    </location>
</feature>
<feature type="compositionally biased region" description="Basic residues" evidence="8">
    <location>
        <begin position="1286"/>
        <end position="1297"/>
    </location>
</feature>
<feature type="transmembrane region" description="Helical" evidence="9">
    <location>
        <begin position="1044"/>
        <end position="1065"/>
    </location>
</feature>
<evidence type="ECO:0000256" key="8">
    <source>
        <dbReference type="SAM" id="MobiDB-lite"/>
    </source>
</evidence>
<dbReference type="GO" id="GO:0030001">
    <property type="term" value="P:metal ion transport"/>
    <property type="evidence" value="ECO:0007669"/>
    <property type="project" value="TreeGrafter"/>
</dbReference>
<sequence length="1543" mass="175765">MVDANHKSLEAVFFKRECQLFIPSIKDPNRCGCGDILLVHQTKKIPVTEQIQEWSPDKHTLTSPTDAFGVIEFQGGAHPSKAQYIRLSYDTRPEAILQLLLKRWMLELPKLVISVHGGKANFELPSRLDSILKKGLLKAAKTTGAWLLTSGTNTGVTRHVGDALSSERSPRLRPGRVVSIGIVPWGIVENRQSLVGKGKDVPYMSIDKPRSHLAALNNRHSYFLLVDDGSVGRYGAEIELRRKLGRIISGQRLPSRTPCNVPMVCLVVEGGIHTIRKVLEYVSEKPPVPVVVLEGSGRAADLLAFAYRYIDENGDSTLLDSLREQMTTTIAKTFRVDMEKAKVLYFEILQCVKKKNLITIFQGDEPVETSGENAEELDLAILTALFRSRHLSVPEQLSLALAWNRTDLARREIFIYGQNWPEGALDEAMMEALANNRVDFVKLLLEKGVSMSRFITIPRLEQLYNAKTGPANTLGYLVADIRPHMPRNYHFTLLDIGLVINQLMGGTYKSSYSSRKFREVYHQVMKQQYAHHLIKSSVRTPNTSLKAVETLTEDLESEDVIFTFPFNELLVWAVLTKRQSMAILMWQHGEEALAKSLIASCLYKAMAKEAADDDLEAEVCEELKKYSAEFESLGLELLDYCYRQDDDMTLQLLTCALPHWGRQTCLYLAVLCNFKPMLSHPSAQILLADLWMGGLRTRKSPNLKVLLGLLFPPAILTLQFKSKEELLLMPQTEEEHLYEIEEEEAPSETSSFLDLHNANSKTDNEGYSKGEEAHDVHNYIFSRSDCQDVLQGQNGSPYLDSSCDQQLDQKHRKQLESKKKIYEFYGAPITKFMAHSMAYIAFLMIYTYTVLIRSLPSPEWNEYFVFTYLAIFGIEKIREIIDIDAPNVLKKIKVWRTSAWNIGDTIGIVTFMIGFYLRHIPEILAESRVIYSVNIVFWYVRILRILMVSKLLGPFVTLIGKFAYTMAYFVILLVVFLLGYGVFRQSLLYPNNEPNWLSARNVTFQPYFMIYGELFAEEIDAPCGEVGEDPCVPGRWLNPIFMTVYLLMAIILLLNMLIAIFNSIFIRTNAIAHQVWMFHRYSVVMDYEQRPSLPPPFVVLSYPFLIYRWCKRCIKGQPRVFGGGLKLFLDEEGLERLRDFEEECMEYLALEKEEKVRSSREEQNRISYEQYEKLHLRSEALLSSKQLILEHLCRLEHIISTITNDKDNVGSLSSAIKNPLRFDTRLYSNRKPDEADLQPQVTVAELEKLNRISEAAHRVRYVSEMSFDEESDDSTDNVQDSDRSRHSSIKRKYRHKSGSSVNEVIPEHSPVPSISSFPSRHRLSHMKSCPSSCEHKPDKEFSFQSGGFPMRGCSSERVQAVNITQPIPGTSNYDLLRQAQQELRSLADELNDSKNRLFVPFFHYPSIETTRRGVVEAEDMHLRIAEGEDYNLLEGIIVQRLSESESPKPGVQDAISDGKDNLSESDEEIHEENMKTRLPDPDSGLSLPVGQTVVSFVSTRPRKRTISISMIQKQASVMGENTELESLAMDVLEKGLDETDSPF</sequence>
<evidence type="ECO:0000256" key="1">
    <source>
        <dbReference type="ARBA" id="ARBA00004141"/>
    </source>
</evidence>
<dbReference type="EMBL" id="JAVRJZ010000003">
    <property type="protein sequence ID" value="KAK2724508.1"/>
    <property type="molecule type" value="Genomic_DNA"/>
</dbReference>
<dbReference type="InterPro" id="IPR050927">
    <property type="entry name" value="TRPM"/>
</dbReference>
<feature type="compositionally biased region" description="Acidic residues" evidence="8">
    <location>
        <begin position="1266"/>
        <end position="1275"/>
    </location>
</feature>
<feature type="domain" description="TRPM-like" evidence="12">
    <location>
        <begin position="412"/>
        <end position="680"/>
    </location>
</feature>
<dbReference type="PANTHER" id="PTHR13800">
    <property type="entry name" value="TRANSIENT RECEPTOR POTENTIAL CATION CHANNEL, SUBFAMILY M, MEMBER 6"/>
    <property type="match status" value="1"/>
</dbReference>
<evidence type="ECO:0000259" key="11">
    <source>
        <dbReference type="Pfam" id="PF18139"/>
    </source>
</evidence>
<gene>
    <name evidence="13" type="ORF">QYM36_001120</name>
</gene>
<feature type="transmembrane region" description="Helical" evidence="9">
    <location>
        <begin position="899"/>
        <end position="917"/>
    </location>
</feature>
<evidence type="ECO:0000259" key="12">
    <source>
        <dbReference type="Pfam" id="PF25508"/>
    </source>
</evidence>
<comment type="caution">
    <text evidence="13">The sequence shown here is derived from an EMBL/GenBank/DDBJ whole genome shotgun (WGS) entry which is preliminary data.</text>
</comment>
<keyword evidence="14" id="KW-1185">Reference proteome</keyword>
<dbReference type="EMBL" id="JAVRJZ010000003">
    <property type="protein sequence ID" value="KAK2724507.1"/>
    <property type="molecule type" value="Genomic_DNA"/>
</dbReference>
<feature type="region of interest" description="Disordered" evidence="8">
    <location>
        <begin position="1443"/>
        <end position="1484"/>
    </location>
</feature>
<proteinExistence type="predicted"/>
<evidence type="ECO:0000256" key="7">
    <source>
        <dbReference type="ARBA" id="ARBA00023303"/>
    </source>
</evidence>
<keyword evidence="5" id="KW-0406">Ion transport</keyword>
<keyword evidence="7" id="KW-0407">Ion channel</keyword>
<evidence type="ECO:0000256" key="3">
    <source>
        <dbReference type="ARBA" id="ARBA00022692"/>
    </source>
</evidence>
<evidence type="ECO:0000313" key="14">
    <source>
        <dbReference type="Proteomes" id="UP001187531"/>
    </source>
</evidence>
<protein>
    <submittedName>
        <fullName evidence="13">Uncharacterized protein</fullName>
    </submittedName>
</protein>
<name>A0AA88IMJ6_ARTSF</name>
<dbReference type="PANTHER" id="PTHR13800:SF1">
    <property type="entry name" value="TRANSIENT RECEPTOR POTENTIAL CATION CHANNEL TRPM"/>
    <property type="match status" value="1"/>
</dbReference>
<dbReference type="Pfam" id="PF25508">
    <property type="entry name" value="TRPM2"/>
    <property type="match status" value="1"/>
</dbReference>
<dbReference type="GO" id="GO:0005261">
    <property type="term" value="F:monoatomic cation channel activity"/>
    <property type="evidence" value="ECO:0007669"/>
    <property type="project" value="TreeGrafter"/>
</dbReference>
<organism evidence="13 14">
    <name type="scientific">Artemia franciscana</name>
    <name type="common">Brine shrimp</name>
    <name type="synonym">Artemia sanfranciscana</name>
    <dbReference type="NCBI Taxonomy" id="6661"/>
    <lineage>
        <taxon>Eukaryota</taxon>
        <taxon>Metazoa</taxon>
        <taxon>Ecdysozoa</taxon>
        <taxon>Arthropoda</taxon>
        <taxon>Crustacea</taxon>
        <taxon>Branchiopoda</taxon>
        <taxon>Anostraca</taxon>
        <taxon>Artemiidae</taxon>
        <taxon>Artemia</taxon>
    </lineage>
</organism>
<keyword evidence="3 9" id="KW-0812">Transmembrane</keyword>
<dbReference type="Proteomes" id="UP001187531">
    <property type="component" value="Unassembled WGS sequence"/>
</dbReference>
<evidence type="ECO:0000256" key="5">
    <source>
        <dbReference type="ARBA" id="ARBA00023065"/>
    </source>
</evidence>
<evidence type="ECO:0000313" key="13">
    <source>
        <dbReference type="EMBL" id="KAK2724507.1"/>
    </source>
</evidence>
<evidence type="ECO:0000256" key="9">
    <source>
        <dbReference type="SAM" id="Phobius"/>
    </source>
</evidence>
<feature type="transmembrane region" description="Helical" evidence="9">
    <location>
        <begin position="962"/>
        <end position="983"/>
    </location>
</feature>
<dbReference type="InterPro" id="IPR005821">
    <property type="entry name" value="Ion_trans_dom"/>
</dbReference>
<reference evidence="13" key="1">
    <citation type="submission" date="2023-07" db="EMBL/GenBank/DDBJ databases">
        <title>Chromosome-level genome assembly of Artemia franciscana.</title>
        <authorList>
            <person name="Jo E."/>
        </authorList>
    </citation>
    <scope>NUCLEOTIDE SEQUENCE</scope>
    <source>
        <tissue evidence="13">Whole body</tissue>
    </source>
</reference>
<accession>A0AA88IMJ6</accession>
<dbReference type="Pfam" id="PF18139">
    <property type="entry name" value="LSDAT_euk"/>
    <property type="match status" value="1"/>
</dbReference>
<feature type="region of interest" description="Disordered" evidence="8">
    <location>
        <begin position="1266"/>
        <end position="1319"/>
    </location>
</feature>
<keyword evidence="6 9" id="KW-0472">Membrane</keyword>
<evidence type="ECO:0000256" key="6">
    <source>
        <dbReference type="ARBA" id="ARBA00023136"/>
    </source>
</evidence>
<feature type="domain" description="Ion transport" evidence="10">
    <location>
        <begin position="837"/>
        <end position="1067"/>
    </location>
</feature>
<dbReference type="Pfam" id="PF00520">
    <property type="entry name" value="Ion_trans"/>
    <property type="match status" value="1"/>
</dbReference>
<comment type="subcellular location">
    <subcellularLocation>
        <location evidence="1">Membrane</location>
        <topology evidence="1">Multi-pass membrane protein</topology>
    </subcellularLocation>
</comment>
<evidence type="ECO:0000256" key="4">
    <source>
        <dbReference type="ARBA" id="ARBA00022989"/>
    </source>
</evidence>
<dbReference type="InterPro" id="IPR057366">
    <property type="entry name" value="TRPM-like"/>
</dbReference>
<feature type="domain" description="TRPM SLOG" evidence="11">
    <location>
        <begin position="82"/>
        <end position="351"/>
    </location>
</feature>